<feature type="compositionally biased region" description="Low complexity" evidence="1">
    <location>
        <begin position="55"/>
        <end position="75"/>
    </location>
</feature>
<proteinExistence type="predicted"/>
<feature type="compositionally biased region" description="Basic residues" evidence="1">
    <location>
        <begin position="209"/>
        <end position="220"/>
    </location>
</feature>
<dbReference type="AlphaFoldDB" id="A0A8H5GLJ4"/>
<keyword evidence="3" id="KW-1185">Reference proteome</keyword>
<gene>
    <name evidence="2" type="ORF">D9615_010463</name>
</gene>
<dbReference type="OrthoDB" id="3215907at2759"/>
<feature type="compositionally biased region" description="Basic and acidic residues" evidence="1">
    <location>
        <begin position="127"/>
        <end position="136"/>
    </location>
</feature>
<accession>A0A8H5GLJ4</accession>
<feature type="compositionally biased region" description="Pro residues" evidence="1">
    <location>
        <begin position="192"/>
        <end position="201"/>
    </location>
</feature>
<organism evidence="2 3">
    <name type="scientific">Tricholomella constricta</name>
    <dbReference type="NCBI Taxonomy" id="117010"/>
    <lineage>
        <taxon>Eukaryota</taxon>
        <taxon>Fungi</taxon>
        <taxon>Dikarya</taxon>
        <taxon>Basidiomycota</taxon>
        <taxon>Agaricomycotina</taxon>
        <taxon>Agaricomycetes</taxon>
        <taxon>Agaricomycetidae</taxon>
        <taxon>Agaricales</taxon>
        <taxon>Tricholomatineae</taxon>
        <taxon>Lyophyllaceae</taxon>
        <taxon>Tricholomella</taxon>
    </lineage>
</organism>
<name>A0A8H5GLJ4_9AGAR</name>
<feature type="compositionally biased region" description="Low complexity" evidence="1">
    <location>
        <begin position="182"/>
        <end position="191"/>
    </location>
</feature>
<dbReference type="Proteomes" id="UP000565441">
    <property type="component" value="Unassembled WGS sequence"/>
</dbReference>
<reference evidence="2 3" key="1">
    <citation type="journal article" date="2020" name="ISME J.">
        <title>Uncovering the hidden diversity of litter-decomposition mechanisms in mushroom-forming fungi.</title>
        <authorList>
            <person name="Floudas D."/>
            <person name="Bentzer J."/>
            <person name="Ahren D."/>
            <person name="Johansson T."/>
            <person name="Persson P."/>
            <person name="Tunlid A."/>
        </authorList>
    </citation>
    <scope>NUCLEOTIDE SEQUENCE [LARGE SCALE GENOMIC DNA]</scope>
    <source>
        <strain evidence="2 3">CBS 661.87</strain>
    </source>
</reference>
<feature type="region of interest" description="Disordered" evidence="1">
    <location>
        <begin position="49"/>
        <end position="310"/>
    </location>
</feature>
<dbReference type="EMBL" id="JAACJP010000068">
    <property type="protein sequence ID" value="KAF5367278.1"/>
    <property type="molecule type" value="Genomic_DNA"/>
</dbReference>
<sequence>MYTHDIVLFPAPPPTTNALSPGQRTRLLRSSKKLGRILGTTPHFVDAVPDDDKSFCSSSSASSSSRASIDSAPAPAHHPRLTRKPPMLRLALGPCPSPPSSDSPSPTDISFTIPTPANARRRKMDRLRRTLGDDVPLRLVFPSPSDESSDESLPSPTPPDPESQTQTAPARHVAPDSLILLSAPAVPQASRPAPPPPPGSPPRSSSRSTKPKAKTKKSVLRKPAPLPTVHDSKPNYKPGRRLFRLGPHPPVSHHRSGSGSGSALGVILEEACPAESARFRSDNVNDNSDDDASASEEELEQASSEDDFELVDKEPVNALFQYPGSSYVERAWTAYGYGYGSGRVGSGGHARCGVGV</sequence>
<evidence type="ECO:0000313" key="2">
    <source>
        <dbReference type="EMBL" id="KAF5367278.1"/>
    </source>
</evidence>
<protein>
    <submittedName>
        <fullName evidence="2">Uncharacterized protein</fullName>
    </submittedName>
</protein>
<evidence type="ECO:0000313" key="3">
    <source>
        <dbReference type="Proteomes" id="UP000565441"/>
    </source>
</evidence>
<evidence type="ECO:0000256" key="1">
    <source>
        <dbReference type="SAM" id="MobiDB-lite"/>
    </source>
</evidence>
<feature type="compositionally biased region" description="Low complexity" evidence="1">
    <location>
        <begin position="142"/>
        <end position="154"/>
    </location>
</feature>
<feature type="compositionally biased region" description="Acidic residues" evidence="1">
    <location>
        <begin position="287"/>
        <end position="309"/>
    </location>
</feature>
<comment type="caution">
    <text evidence="2">The sequence shown here is derived from an EMBL/GenBank/DDBJ whole genome shotgun (WGS) entry which is preliminary data.</text>
</comment>